<evidence type="ECO:0000256" key="1">
    <source>
        <dbReference type="ARBA" id="ARBA00007169"/>
    </source>
</evidence>
<dbReference type="InterPro" id="IPR029058">
    <property type="entry name" value="AB_hydrolase_fold"/>
</dbReference>
<dbReference type="GO" id="GO:0008610">
    <property type="term" value="P:lipid biosynthetic process"/>
    <property type="evidence" value="ECO:0007669"/>
    <property type="project" value="TreeGrafter"/>
</dbReference>
<dbReference type="InterPro" id="IPR001031">
    <property type="entry name" value="Thioesterase"/>
</dbReference>
<organism evidence="3 4">
    <name type="scientific">Paractinoplanes toevensis</name>
    <dbReference type="NCBI Taxonomy" id="571911"/>
    <lineage>
        <taxon>Bacteria</taxon>
        <taxon>Bacillati</taxon>
        <taxon>Actinomycetota</taxon>
        <taxon>Actinomycetes</taxon>
        <taxon>Micromonosporales</taxon>
        <taxon>Micromonosporaceae</taxon>
        <taxon>Paractinoplanes</taxon>
    </lineage>
</organism>
<dbReference type="InterPro" id="IPR012223">
    <property type="entry name" value="TEII"/>
</dbReference>
<dbReference type="EMBL" id="BOQN01000058">
    <property type="protein sequence ID" value="GIM92609.1"/>
    <property type="molecule type" value="Genomic_DNA"/>
</dbReference>
<comment type="caution">
    <text evidence="3">The sequence shown here is derived from an EMBL/GenBank/DDBJ whole genome shotgun (WGS) entry which is preliminary data.</text>
</comment>
<evidence type="ECO:0000259" key="2">
    <source>
        <dbReference type="Pfam" id="PF00975"/>
    </source>
</evidence>
<sequence>MITESATGPALPGGPPAATARHLLFCLPPAGGGATAFLPWRRLLPDDVWVQPIQLPGRENRAAEPPEFTVAEIAGILRGAADRPYSIYGHSMGGVLAVAVVPELLRLGHPGPERLFVAASRPGSMGGHWLESWLSLGDDELLDRFAALGGVPAVIREHARTRRRFLRVLRSDLGWLSSQPVTPPGRPAMPVVAIAGTGDPLAGPSVMWRWGSGPGGPFHLHTVPGGHLFHHADPSEVIRVLSAYLGLDGPTPKGNRSD</sequence>
<protein>
    <submittedName>
        <fullName evidence="3">Thioesterase</fullName>
    </submittedName>
</protein>
<evidence type="ECO:0000313" key="3">
    <source>
        <dbReference type="EMBL" id="GIM92609.1"/>
    </source>
</evidence>
<reference evidence="3 4" key="1">
    <citation type="submission" date="2021-03" db="EMBL/GenBank/DDBJ databases">
        <title>Whole genome shotgun sequence of Actinoplanes toevensis NBRC 105298.</title>
        <authorList>
            <person name="Komaki H."/>
            <person name="Tamura T."/>
        </authorList>
    </citation>
    <scope>NUCLEOTIDE SEQUENCE [LARGE SCALE GENOMIC DNA]</scope>
    <source>
        <strain evidence="3 4">NBRC 105298</strain>
    </source>
</reference>
<evidence type="ECO:0000313" key="4">
    <source>
        <dbReference type="Proteomes" id="UP000677082"/>
    </source>
</evidence>
<dbReference type="PANTHER" id="PTHR11487">
    <property type="entry name" value="THIOESTERASE"/>
    <property type="match status" value="1"/>
</dbReference>
<proteinExistence type="inferred from homology"/>
<gene>
    <name evidence="3" type="ORF">Ato02nite_044020</name>
</gene>
<name>A0A919TEC5_9ACTN</name>
<accession>A0A919TEC5</accession>
<dbReference type="AlphaFoldDB" id="A0A919TEC5"/>
<dbReference type="Gene3D" id="3.40.50.1820">
    <property type="entry name" value="alpha/beta hydrolase"/>
    <property type="match status" value="1"/>
</dbReference>
<dbReference type="SUPFAM" id="SSF53474">
    <property type="entry name" value="alpha/beta-Hydrolases"/>
    <property type="match status" value="1"/>
</dbReference>
<dbReference type="PANTHER" id="PTHR11487:SF0">
    <property type="entry name" value="S-ACYL FATTY ACID SYNTHASE THIOESTERASE, MEDIUM CHAIN"/>
    <property type="match status" value="1"/>
</dbReference>
<dbReference type="RefSeq" id="WP_213008465.1">
    <property type="nucleotide sequence ID" value="NZ_BOQN01000058.1"/>
</dbReference>
<comment type="similarity">
    <text evidence="1">Belongs to the thioesterase family.</text>
</comment>
<feature type="domain" description="Thioesterase" evidence="2">
    <location>
        <begin position="24"/>
        <end position="242"/>
    </location>
</feature>
<dbReference type="Proteomes" id="UP000677082">
    <property type="component" value="Unassembled WGS sequence"/>
</dbReference>
<keyword evidence="4" id="KW-1185">Reference proteome</keyword>
<dbReference type="Pfam" id="PF00975">
    <property type="entry name" value="Thioesterase"/>
    <property type="match status" value="1"/>
</dbReference>